<evidence type="ECO:0000313" key="7">
    <source>
        <dbReference type="Proteomes" id="UP000838686"/>
    </source>
</evidence>
<name>A0ABM9CJ12_9BACL</name>
<comment type="similarity">
    <text evidence="5">Belongs to the pyruvate, phosphate/water dikinase regulatory protein family. PDRP subfamily.</text>
</comment>
<protein>
    <recommendedName>
        <fullName evidence="5">Putative pyruvate, phosphate dikinase regulatory protein</fullName>
        <shortName evidence="5">PPDK regulatory protein</shortName>
        <ecNumber evidence="5">2.7.11.32</ecNumber>
        <ecNumber evidence="5">2.7.4.27</ecNumber>
    </recommendedName>
</protein>
<comment type="function">
    <text evidence="5">Bifunctional serine/threonine kinase and phosphorylase involved in the regulation of the pyruvate, phosphate dikinase (PPDK) by catalyzing its phosphorylation/dephosphorylation.</text>
</comment>
<gene>
    <name evidence="6" type="primary">yqfL_2</name>
    <name evidence="6" type="ORF">PAECIP111893_03759</name>
</gene>
<dbReference type="EC" id="2.7.4.27" evidence="5"/>
<keyword evidence="7" id="KW-1185">Reference proteome</keyword>
<evidence type="ECO:0000256" key="2">
    <source>
        <dbReference type="ARBA" id="ARBA00022679"/>
    </source>
</evidence>
<dbReference type="InterPro" id="IPR026565">
    <property type="entry name" value="PPDK_reg"/>
</dbReference>
<organism evidence="6 7">
    <name type="scientific">Paenibacillus plantiphilus</name>
    <dbReference type="NCBI Taxonomy" id="2905650"/>
    <lineage>
        <taxon>Bacteria</taxon>
        <taxon>Bacillati</taxon>
        <taxon>Bacillota</taxon>
        <taxon>Bacilli</taxon>
        <taxon>Bacillales</taxon>
        <taxon>Paenibacillaceae</taxon>
        <taxon>Paenibacillus</taxon>
    </lineage>
</organism>
<dbReference type="HAMAP" id="MF_00921">
    <property type="entry name" value="PDRP"/>
    <property type="match status" value="1"/>
</dbReference>
<dbReference type="NCBIfam" id="NF003742">
    <property type="entry name" value="PRK05339.1"/>
    <property type="match status" value="1"/>
</dbReference>
<dbReference type="PANTHER" id="PTHR31756">
    <property type="entry name" value="PYRUVATE, PHOSPHATE DIKINASE REGULATORY PROTEIN 1, CHLOROPLASTIC"/>
    <property type="match status" value="1"/>
</dbReference>
<accession>A0ABM9CJ12</accession>
<dbReference type="GO" id="GO:0016740">
    <property type="term" value="F:transferase activity"/>
    <property type="evidence" value="ECO:0007669"/>
    <property type="project" value="UniProtKB-KW"/>
</dbReference>
<keyword evidence="6" id="KW-0670">Pyruvate</keyword>
<evidence type="ECO:0000256" key="1">
    <source>
        <dbReference type="ARBA" id="ARBA00022527"/>
    </source>
</evidence>
<sequence>MADLKPEVIIYVVSDSAGDTGELVIRAAVAQFHPIYADIRRAAFIHDEATLERVVIGAKEHNAILLYTLVIPHLRSALIRFAELHKVTAIDLLGPLVNSLEEKTRRKSRQEPGLNHVLDEDYFRKVEAVEFAVKYDDMRDTMGILKADIVLVGVSRTSKTPLSMYLAHKKFKVANVPLMPELSPPAEIFSIPKEKIIGLTIDVNYLNVIRKERLKALGLPNSAAYATPARIERELSYAAEIMERIGCAVIDVSHRAVEETASLIMECIQSIDSRKQL</sequence>
<dbReference type="Proteomes" id="UP000838686">
    <property type="component" value="Unassembled WGS sequence"/>
</dbReference>
<evidence type="ECO:0000256" key="4">
    <source>
        <dbReference type="ARBA" id="ARBA00022777"/>
    </source>
</evidence>
<dbReference type="EC" id="2.7.11.32" evidence="5"/>
<comment type="catalytic activity">
    <reaction evidence="5">
        <text>N(tele)-phospho-L-histidyl/L-threonyl-[pyruvate, phosphate dikinase] + ADP = N(tele)-phospho-L-histidyl/O-phospho-L-threonyl-[pyruvate, phosphate dikinase] + AMP + H(+)</text>
        <dbReference type="Rhea" id="RHEA:43692"/>
        <dbReference type="Rhea" id="RHEA-COMP:10650"/>
        <dbReference type="Rhea" id="RHEA-COMP:10651"/>
        <dbReference type="ChEBI" id="CHEBI:15378"/>
        <dbReference type="ChEBI" id="CHEBI:30013"/>
        <dbReference type="ChEBI" id="CHEBI:61977"/>
        <dbReference type="ChEBI" id="CHEBI:83586"/>
        <dbReference type="ChEBI" id="CHEBI:456215"/>
        <dbReference type="ChEBI" id="CHEBI:456216"/>
        <dbReference type="EC" id="2.7.11.32"/>
    </reaction>
</comment>
<dbReference type="RefSeq" id="WP_236344117.1">
    <property type="nucleotide sequence ID" value="NZ_CAKMMF010000022.1"/>
</dbReference>
<evidence type="ECO:0000313" key="6">
    <source>
        <dbReference type="EMBL" id="CAH1214037.1"/>
    </source>
</evidence>
<comment type="caution">
    <text evidence="6">The sequence shown here is derived from an EMBL/GenBank/DDBJ whole genome shotgun (WGS) entry which is preliminary data.</text>
</comment>
<reference evidence="6" key="1">
    <citation type="submission" date="2022-01" db="EMBL/GenBank/DDBJ databases">
        <authorList>
            <person name="Criscuolo A."/>
        </authorList>
    </citation>
    <scope>NUCLEOTIDE SEQUENCE</scope>
    <source>
        <strain evidence="6">CIP111893</strain>
    </source>
</reference>
<keyword evidence="1 5" id="KW-0723">Serine/threonine-protein kinase</keyword>
<evidence type="ECO:0000256" key="3">
    <source>
        <dbReference type="ARBA" id="ARBA00022741"/>
    </source>
</evidence>
<keyword evidence="4 5" id="KW-0418">Kinase</keyword>
<dbReference type="EMBL" id="CAKMMF010000022">
    <property type="protein sequence ID" value="CAH1214037.1"/>
    <property type="molecule type" value="Genomic_DNA"/>
</dbReference>
<dbReference type="Pfam" id="PF03618">
    <property type="entry name" value="Kinase-PPPase"/>
    <property type="match status" value="1"/>
</dbReference>
<feature type="binding site" evidence="5">
    <location>
        <begin position="153"/>
        <end position="160"/>
    </location>
    <ligand>
        <name>ADP</name>
        <dbReference type="ChEBI" id="CHEBI:456216"/>
    </ligand>
</feature>
<dbReference type="InterPro" id="IPR005177">
    <property type="entry name" value="Kinase-pyrophosphorylase"/>
</dbReference>
<evidence type="ECO:0000256" key="5">
    <source>
        <dbReference type="HAMAP-Rule" id="MF_00921"/>
    </source>
</evidence>
<keyword evidence="3 5" id="KW-0547">Nucleotide-binding</keyword>
<keyword evidence="2 5" id="KW-0808">Transferase</keyword>
<comment type="catalytic activity">
    <reaction evidence="5">
        <text>N(tele)-phospho-L-histidyl/O-phospho-L-threonyl-[pyruvate, phosphate dikinase] + phosphate + H(+) = N(tele)-phospho-L-histidyl/L-threonyl-[pyruvate, phosphate dikinase] + diphosphate</text>
        <dbReference type="Rhea" id="RHEA:43696"/>
        <dbReference type="Rhea" id="RHEA-COMP:10650"/>
        <dbReference type="Rhea" id="RHEA-COMP:10651"/>
        <dbReference type="ChEBI" id="CHEBI:15378"/>
        <dbReference type="ChEBI" id="CHEBI:30013"/>
        <dbReference type="ChEBI" id="CHEBI:33019"/>
        <dbReference type="ChEBI" id="CHEBI:43474"/>
        <dbReference type="ChEBI" id="CHEBI:61977"/>
        <dbReference type="ChEBI" id="CHEBI:83586"/>
        <dbReference type="EC" id="2.7.4.27"/>
    </reaction>
</comment>
<proteinExistence type="inferred from homology"/>
<dbReference type="PANTHER" id="PTHR31756:SF3">
    <property type="entry name" value="PYRUVATE, PHOSPHATE DIKINASE REGULATORY PROTEIN 1, CHLOROPLASTIC"/>
    <property type="match status" value="1"/>
</dbReference>